<feature type="domain" description="Rod shape-determining protein MreC beta-barrel core" evidence="6">
    <location>
        <begin position="85"/>
        <end position="233"/>
    </location>
</feature>
<keyword evidence="3" id="KW-0133">Cell shape</keyword>
<dbReference type="Pfam" id="PF04085">
    <property type="entry name" value="MreC"/>
    <property type="match status" value="1"/>
</dbReference>
<dbReference type="EMBL" id="BLAX01000001">
    <property type="protein sequence ID" value="GET33214.1"/>
    <property type="molecule type" value="Genomic_DNA"/>
</dbReference>
<proteinExistence type="inferred from homology"/>
<dbReference type="Proteomes" id="UP000391834">
    <property type="component" value="Unassembled WGS sequence"/>
</dbReference>
<keyword evidence="8" id="KW-1185">Reference proteome</keyword>
<keyword evidence="5" id="KW-0175">Coiled coil</keyword>
<evidence type="ECO:0000259" key="6">
    <source>
        <dbReference type="Pfam" id="PF04085"/>
    </source>
</evidence>
<dbReference type="NCBIfam" id="TIGR00219">
    <property type="entry name" value="mreC"/>
    <property type="match status" value="1"/>
</dbReference>
<sequence>MIVKYNNYQHVKFLNSSNRVTGGIYNGYWGVAQYFSLKELNNELAEENAKLRSELMREELSKIGNDAPQHDSLYRQNFFFITAKVINNSVNRAHNYILLNKGSRHGIKPDMGVVSSDGVVGVVTNVSKNYSTVISILNNRLKISAKIKRNNYFGSLTWDGGDYRKAELDEIPFHVDVAKGDTIVTSGYSAIFPEGLMLGTVSDYSLQGGSNFYKITVNLSVDFKNLVYVDVIQNKTRDEILKLESTDENDQ</sequence>
<gene>
    <name evidence="7" type="ORF">PbJCM13498_20770</name>
</gene>
<evidence type="ECO:0000256" key="1">
    <source>
        <dbReference type="ARBA" id="ARBA00009369"/>
    </source>
</evidence>
<feature type="coiled-coil region" evidence="5">
    <location>
        <begin position="34"/>
        <end position="61"/>
    </location>
</feature>
<comment type="similarity">
    <text evidence="1">Belongs to the MreC family.</text>
</comment>
<dbReference type="InterPro" id="IPR042175">
    <property type="entry name" value="Cell/Rod_MreC_2"/>
</dbReference>
<protein>
    <recommendedName>
        <fullName evidence="2">Cell shape-determining protein MreC</fullName>
    </recommendedName>
    <alternativeName>
        <fullName evidence="4">Cell shape protein MreC</fullName>
    </alternativeName>
</protein>
<dbReference type="NCBIfam" id="NF010532">
    <property type="entry name" value="PRK13922.9-3"/>
    <property type="match status" value="1"/>
</dbReference>
<dbReference type="InterPro" id="IPR055342">
    <property type="entry name" value="MreC_beta-barrel_core"/>
</dbReference>
<dbReference type="InterPro" id="IPR007221">
    <property type="entry name" value="MreC"/>
</dbReference>
<dbReference type="InterPro" id="IPR042177">
    <property type="entry name" value="Cell/Rod_1"/>
</dbReference>
<organism evidence="7 8">
    <name type="scientific">Prolixibacter bellariivorans</name>
    <dbReference type="NCBI Taxonomy" id="314319"/>
    <lineage>
        <taxon>Bacteria</taxon>
        <taxon>Pseudomonadati</taxon>
        <taxon>Bacteroidota</taxon>
        <taxon>Bacteroidia</taxon>
        <taxon>Marinilabiliales</taxon>
        <taxon>Prolixibacteraceae</taxon>
        <taxon>Prolixibacter</taxon>
    </lineage>
</organism>
<dbReference type="Gene3D" id="2.40.10.340">
    <property type="entry name" value="Rod shape-determining protein MreC, domain 1"/>
    <property type="match status" value="1"/>
</dbReference>
<evidence type="ECO:0000313" key="8">
    <source>
        <dbReference type="Proteomes" id="UP000391834"/>
    </source>
</evidence>
<dbReference type="PANTHER" id="PTHR34138">
    <property type="entry name" value="CELL SHAPE-DETERMINING PROTEIN MREC"/>
    <property type="match status" value="1"/>
</dbReference>
<dbReference type="PANTHER" id="PTHR34138:SF1">
    <property type="entry name" value="CELL SHAPE-DETERMINING PROTEIN MREC"/>
    <property type="match status" value="1"/>
</dbReference>
<reference evidence="7 8" key="1">
    <citation type="submission" date="2019-10" db="EMBL/GenBank/DDBJ databases">
        <title>Prolixibacter strains distinguished by the presence of nitrate reductase genes were adept at nitrate-dependent anaerobic corrosion of metallic iron and carbon steel.</title>
        <authorList>
            <person name="Iino T."/>
            <person name="Shono N."/>
            <person name="Ito K."/>
            <person name="Nakamura R."/>
            <person name="Sueoka K."/>
            <person name="Harayama S."/>
            <person name="Ohkuma M."/>
        </authorList>
    </citation>
    <scope>NUCLEOTIDE SEQUENCE [LARGE SCALE GENOMIC DNA]</scope>
    <source>
        <strain evidence="7 8">JCM 13498</strain>
    </source>
</reference>
<accession>A0A5M4AZJ4</accession>
<dbReference type="Gene3D" id="2.40.10.350">
    <property type="entry name" value="Rod shape-determining protein MreC, domain 2"/>
    <property type="match status" value="1"/>
</dbReference>
<comment type="caution">
    <text evidence="7">The sequence shown here is derived from an EMBL/GenBank/DDBJ whole genome shotgun (WGS) entry which is preliminary data.</text>
</comment>
<evidence type="ECO:0000313" key="7">
    <source>
        <dbReference type="EMBL" id="GET33214.1"/>
    </source>
</evidence>
<dbReference type="GO" id="GO:0005886">
    <property type="term" value="C:plasma membrane"/>
    <property type="evidence" value="ECO:0007669"/>
    <property type="project" value="TreeGrafter"/>
</dbReference>
<evidence type="ECO:0000256" key="4">
    <source>
        <dbReference type="ARBA" id="ARBA00032089"/>
    </source>
</evidence>
<name>A0A5M4AZJ4_9BACT</name>
<dbReference type="GO" id="GO:0008360">
    <property type="term" value="P:regulation of cell shape"/>
    <property type="evidence" value="ECO:0007669"/>
    <property type="project" value="UniProtKB-KW"/>
</dbReference>
<evidence type="ECO:0000256" key="5">
    <source>
        <dbReference type="SAM" id="Coils"/>
    </source>
</evidence>
<evidence type="ECO:0000256" key="2">
    <source>
        <dbReference type="ARBA" id="ARBA00013855"/>
    </source>
</evidence>
<dbReference type="AlphaFoldDB" id="A0A5M4AZJ4"/>
<dbReference type="PIRSF" id="PIRSF038471">
    <property type="entry name" value="MreC"/>
    <property type="match status" value="1"/>
</dbReference>
<evidence type="ECO:0000256" key="3">
    <source>
        <dbReference type="ARBA" id="ARBA00022960"/>
    </source>
</evidence>